<evidence type="ECO:0000256" key="7">
    <source>
        <dbReference type="ARBA" id="ARBA00034754"/>
    </source>
</evidence>
<keyword evidence="5" id="KW-0235">DNA replication</keyword>
<dbReference type="PANTHER" id="PTHR34388:SF1">
    <property type="entry name" value="DNA POLYMERASE III SUBUNIT DELTA"/>
    <property type="match status" value="1"/>
</dbReference>
<evidence type="ECO:0000256" key="4">
    <source>
        <dbReference type="ARBA" id="ARBA00022695"/>
    </source>
</evidence>
<dbReference type="Gene3D" id="3.40.50.300">
    <property type="entry name" value="P-loop containing nucleotide triphosphate hydrolases"/>
    <property type="match status" value="1"/>
</dbReference>
<feature type="domain" description="DNA polymerase III delta subunit-like C-terminal" evidence="10">
    <location>
        <begin position="222"/>
        <end position="341"/>
    </location>
</feature>
<comment type="caution">
    <text evidence="11">The sequence shown here is derived from an EMBL/GenBank/DDBJ whole genome shotgun (WGS) entry which is preliminary data.</text>
</comment>
<keyword evidence="3" id="KW-0808">Transferase</keyword>
<keyword evidence="12" id="KW-1185">Reference proteome</keyword>
<evidence type="ECO:0000259" key="9">
    <source>
        <dbReference type="Pfam" id="PF06144"/>
    </source>
</evidence>
<evidence type="ECO:0000313" key="12">
    <source>
        <dbReference type="Proteomes" id="UP001501764"/>
    </source>
</evidence>
<evidence type="ECO:0000259" key="10">
    <source>
        <dbReference type="Pfam" id="PF21694"/>
    </source>
</evidence>
<evidence type="ECO:0000256" key="6">
    <source>
        <dbReference type="ARBA" id="ARBA00022932"/>
    </source>
</evidence>
<dbReference type="InterPro" id="IPR005790">
    <property type="entry name" value="DNA_polIII_delta"/>
</dbReference>
<organism evidence="11 12">
    <name type="scientific">Clostridium nitritogenes</name>
    <dbReference type="NCBI Taxonomy" id="83340"/>
    <lineage>
        <taxon>Bacteria</taxon>
        <taxon>Bacillati</taxon>
        <taxon>Bacillota</taxon>
        <taxon>Clostridia</taxon>
        <taxon>Eubacteriales</taxon>
        <taxon>Clostridiaceae</taxon>
        <taxon>Clostridium</taxon>
    </lineage>
</organism>
<dbReference type="SUPFAM" id="SSF52540">
    <property type="entry name" value="P-loop containing nucleoside triphosphate hydrolases"/>
    <property type="match status" value="1"/>
</dbReference>
<evidence type="ECO:0000256" key="2">
    <source>
        <dbReference type="ARBA" id="ARBA00017703"/>
    </source>
</evidence>
<reference evidence="11 12" key="1">
    <citation type="journal article" date="2019" name="Int. J. Syst. Evol. Microbiol.">
        <title>The Global Catalogue of Microorganisms (GCM) 10K type strain sequencing project: providing services to taxonomists for standard genome sequencing and annotation.</title>
        <authorList>
            <consortium name="The Broad Institute Genomics Platform"/>
            <consortium name="The Broad Institute Genome Sequencing Center for Infectious Disease"/>
            <person name="Wu L."/>
            <person name="Ma J."/>
        </authorList>
    </citation>
    <scope>NUCLEOTIDE SEQUENCE [LARGE SCALE GENOMIC DNA]</scope>
    <source>
        <strain evidence="11 12">JCM 6485</strain>
    </source>
</reference>
<dbReference type="SUPFAM" id="SSF48019">
    <property type="entry name" value="post-AAA+ oligomerization domain-like"/>
    <property type="match status" value="1"/>
</dbReference>
<evidence type="ECO:0000313" key="11">
    <source>
        <dbReference type="EMBL" id="GAA0856721.1"/>
    </source>
</evidence>
<dbReference type="EMBL" id="BAAACO010000001">
    <property type="protein sequence ID" value="GAA0856721.1"/>
    <property type="molecule type" value="Genomic_DNA"/>
</dbReference>
<dbReference type="Gene3D" id="1.20.272.10">
    <property type="match status" value="1"/>
</dbReference>
<comment type="catalytic activity">
    <reaction evidence="8">
        <text>DNA(n) + a 2'-deoxyribonucleoside 5'-triphosphate = DNA(n+1) + diphosphate</text>
        <dbReference type="Rhea" id="RHEA:22508"/>
        <dbReference type="Rhea" id="RHEA-COMP:17339"/>
        <dbReference type="Rhea" id="RHEA-COMP:17340"/>
        <dbReference type="ChEBI" id="CHEBI:33019"/>
        <dbReference type="ChEBI" id="CHEBI:61560"/>
        <dbReference type="ChEBI" id="CHEBI:173112"/>
        <dbReference type="EC" id="2.7.7.7"/>
    </reaction>
</comment>
<keyword evidence="4" id="KW-0548">Nucleotidyltransferase</keyword>
<dbReference type="EC" id="2.7.7.7" evidence="1"/>
<feature type="domain" description="DNA polymerase III delta N-terminal" evidence="9">
    <location>
        <begin position="23"/>
        <end position="148"/>
    </location>
</feature>
<evidence type="ECO:0000256" key="8">
    <source>
        <dbReference type="ARBA" id="ARBA00049244"/>
    </source>
</evidence>
<comment type="similarity">
    <text evidence="7">Belongs to the DNA polymerase HolA subunit family.</text>
</comment>
<dbReference type="InterPro" id="IPR027417">
    <property type="entry name" value="P-loop_NTPase"/>
</dbReference>
<evidence type="ECO:0000256" key="5">
    <source>
        <dbReference type="ARBA" id="ARBA00022705"/>
    </source>
</evidence>
<accession>A0ABN1LJ45</accession>
<gene>
    <name evidence="11" type="primary">holA</name>
    <name evidence="11" type="ORF">GCM10008916_07420</name>
</gene>
<name>A0ABN1LJ45_9CLOT</name>
<dbReference type="NCBIfam" id="TIGR01128">
    <property type="entry name" value="holA"/>
    <property type="match status" value="1"/>
</dbReference>
<dbReference type="Gene3D" id="1.10.8.60">
    <property type="match status" value="1"/>
</dbReference>
<dbReference type="InterPro" id="IPR048466">
    <property type="entry name" value="DNA_pol3_delta-like_C"/>
</dbReference>
<keyword evidence="6" id="KW-0239">DNA-directed DNA polymerase</keyword>
<sequence length="347" mass="40972">MIALINYETLEKDIKLKKIKNSYVFCGPDEELIKESIGKLIKPYIDDSLMDLNFIKFDGVQCTFDEVMNACETLPFMAEKKVVLIYRCAFLNDKLDAQSKSFYKEMKEYLKDMPEQTILIMYYVFKDKRDTAKKNKNIMGLDKLTTVVQVDKLKRDGFYKRVELMFKENNRSINKVQLRYFCEKLPMNLHIARQEVEKISDYTLGREIDKKDIDLLIPNKSEDDVFDLVDLISQRKIEKAVDILNELLFKAEQHMLIIITIENQFKRLYDIKIGLLKGKNVQDFMKEFRIPQFVVEKLIQQSKKFSLKQLEKILRLCIETENKLKSSTIDKKGELEIFLLSIAMVKK</sequence>
<dbReference type="InterPro" id="IPR008921">
    <property type="entry name" value="DNA_pol3_clamp-load_cplx_C"/>
</dbReference>
<evidence type="ECO:0000256" key="3">
    <source>
        <dbReference type="ARBA" id="ARBA00022679"/>
    </source>
</evidence>
<dbReference type="Pfam" id="PF06144">
    <property type="entry name" value="DNA_pol3_delta"/>
    <property type="match status" value="1"/>
</dbReference>
<dbReference type="Pfam" id="PF21694">
    <property type="entry name" value="DNA_pol3_delta_C"/>
    <property type="match status" value="1"/>
</dbReference>
<protein>
    <recommendedName>
        <fullName evidence="2">DNA polymerase III subunit delta</fullName>
        <ecNumber evidence="1">2.7.7.7</ecNumber>
    </recommendedName>
</protein>
<dbReference type="Proteomes" id="UP001501764">
    <property type="component" value="Unassembled WGS sequence"/>
</dbReference>
<dbReference type="PANTHER" id="PTHR34388">
    <property type="entry name" value="DNA POLYMERASE III SUBUNIT DELTA"/>
    <property type="match status" value="1"/>
</dbReference>
<evidence type="ECO:0000256" key="1">
    <source>
        <dbReference type="ARBA" id="ARBA00012417"/>
    </source>
</evidence>
<proteinExistence type="inferred from homology"/>
<dbReference type="InterPro" id="IPR010372">
    <property type="entry name" value="DNA_pol3_delta_N"/>
</dbReference>